<name>A0ABV0MC89_9HYPH</name>
<dbReference type="InterPro" id="IPR002934">
    <property type="entry name" value="Polymerase_NTP_transf_dom"/>
</dbReference>
<dbReference type="RefSeq" id="WP_081952937.1">
    <property type="nucleotide sequence ID" value="NZ_JBEAAL010000040.1"/>
</dbReference>
<dbReference type="EC" id="2.7.7.-" evidence="2"/>
<keyword evidence="2" id="KW-0548">Nucleotidyltransferase</keyword>
<dbReference type="Proteomes" id="UP001496627">
    <property type="component" value="Unassembled WGS sequence"/>
</dbReference>
<protein>
    <submittedName>
        <fullName evidence="2">Nucleotidyltransferase domain-containing protein</fullName>
        <ecNumber evidence="2">2.7.7.-</ecNumber>
    </submittedName>
</protein>
<reference evidence="2 3" key="1">
    <citation type="submission" date="2024-05" db="EMBL/GenBank/DDBJ databases">
        <title>Neorhizobium sp. Rsf11, a plant growth promoting and heavy metal resistant PAH-degrader.</title>
        <authorList>
            <person name="Golubev S.N."/>
            <person name="Muratova A.Y."/>
            <person name="Markelova M.I."/>
        </authorList>
    </citation>
    <scope>NUCLEOTIDE SEQUENCE [LARGE SCALE GENOMIC DNA]</scope>
    <source>
        <strain evidence="2 3">Rsf11</strain>
    </source>
</reference>
<comment type="caution">
    <text evidence="2">The sequence shown here is derived from an EMBL/GenBank/DDBJ whole genome shotgun (WGS) entry which is preliminary data.</text>
</comment>
<evidence type="ECO:0000313" key="2">
    <source>
        <dbReference type="EMBL" id="MEQ1409334.1"/>
    </source>
</evidence>
<dbReference type="PANTHER" id="PTHR33933">
    <property type="entry name" value="NUCLEOTIDYLTRANSFERASE"/>
    <property type="match status" value="1"/>
</dbReference>
<dbReference type="Gene3D" id="3.30.460.10">
    <property type="entry name" value="Beta Polymerase, domain 2"/>
    <property type="match status" value="1"/>
</dbReference>
<sequence>MHKHSLDQLVSKRAAKHLRSFRADVEKRFGTRVKSIKLFGSRARGDAKSNSDYDVVVFIENDESRRATDHILSDLAYPHVLAGVDIQAFSVPPDFLDRPRSLPLAISVQEEGIELR</sequence>
<keyword evidence="2" id="KW-0808">Transferase</keyword>
<proteinExistence type="predicted"/>
<dbReference type="SUPFAM" id="SSF81301">
    <property type="entry name" value="Nucleotidyltransferase"/>
    <property type="match status" value="1"/>
</dbReference>
<evidence type="ECO:0000259" key="1">
    <source>
        <dbReference type="Pfam" id="PF01909"/>
    </source>
</evidence>
<dbReference type="Pfam" id="PF01909">
    <property type="entry name" value="NTP_transf_2"/>
    <property type="match status" value="1"/>
</dbReference>
<dbReference type="EMBL" id="JBEAAL010000040">
    <property type="protein sequence ID" value="MEQ1409334.1"/>
    <property type="molecule type" value="Genomic_DNA"/>
</dbReference>
<dbReference type="GO" id="GO:0016779">
    <property type="term" value="F:nucleotidyltransferase activity"/>
    <property type="evidence" value="ECO:0007669"/>
    <property type="project" value="UniProtKB-KW"/>
</dbReference>
<evidence type="ECO:0000313" key="3">
    <source>
        <dbReference type="Proteomes" id="UP001496627"/>
    </source>
</evidence>
<organism evidence="2 3">
    <name type="scientific">Neorhizobium phenanthreniclasticum</name>
    <dbReference type="NCBI Taxonomy" id="3157917"/>
    <lineage>
        <taxon>Bacteria</taxon>
        <taxon>Pseudomonadati</taxon>
        <taxon>Pseudomonadota</taxon>
        <taxon>Alphaproteobacteria</taxon>
        <taxon>Hyphomicrobiales</taxon>
        <taxon>Rhizobiaceae</taxon>
        <taxon>Rhizobium/Agrobacterium group</taxon>
        <taxon>Neorhizobium</taxon>
    </lineage>
</organism>
<accession>A0ABV0MC89</accession>
<keyword evidence="3" id="KW-1185">Reference proteome</keyword>
<dbReference type="InterPro" id="IPR052548">
    <property type="entry name" value="Type_VII_TA_antitoxin"/>
</dbReference>
<dbReference type="CDD" id="cd05403">
    <property type="entry name" value="NT_KNTase_like"/>
    <property type="match status" value="1"/>
</dbReference>
<dbReference type="PANTHER" id="PTHR33933:SF1">
    <property type="entry name" value="PROTEIN ADENYLYLTRANSFERASE MNTA-RELATED"/>
    <property type="match status" value="1"/>
</dbReference>
<gene>
    <name evidence="2" type="ORF">ABK249_30975</name>
</gene>
<feature type="domain" description="Polymerase nucleotidyl transferase" evidence="1">
    <location>
        <begin position="18"/>
        <end position="71"/>
    </location>
</feature>
<dbReference type="InterPro" id="IPR043519">
    <property type="entry name" value="NT_sf"/>
</dbReference>